<dbReference type="SMART" id="SM00141">
    <property type="entry name" value="PDGF"/>
    <property type="match status" value="1"/>
</dbReference>
<dbReference type="GO" id="GO:0035099">
    <property type="term" value="P:hemocyte migration"/>
    <property type="evidence" value="ECO:0007669"/>
    <property type="project" value="TreeGrafter"/>
</dbReference>
<dbReference type="Proteomes" id="UP000694872">
    <property type="component" value="Unplaced"/>
</dbReference>
<dbReference type="Pfam" id="PF00341">
    <property type="entry name" value="PDGF"/>
    <property type="match status" value="1"/>
</dbReference>
<dbReference type="PANTHER" id="PTHR21719:SF1">
    <property type="entry name" value="FI06402P-RELATED"/>
    <property type="match status" value="1"/>
</dbReference>
<keyword evidence="1" id="KW-0339">Growth factor</keyword>
<accession>A0AAJ6ZY59</accession>
<keyword evidence="3" id="KW-0732">Signal</keyword>
<dbReference type="GO" id="GO:0008083">
    <property type="term" value="F:growth factor activity"/>
    <property type="evidence" value="ECO:0007669"/>
    <property type="project" value="UniProtKB-KW"/>
</dbReference>
<feature type="domain" description="Platelet-derived growth factor (PDGF) family profile" evidence="4">
    <location>
        <begin position="208"/>
        <end position="308"/>
    </location>
</feature>
<name>A0AAJ6ZY59_PAPXU</name>
<dbReference type="Gene3D" id="2.10.90.10">
    <property type="entry name" value="Cystine-knot cytokines"/>
    <property type="match status" value="1"/>
</dbReference>
<dbReference type="InterPro" id="IPR029034">
    <property type="entry name" value="Cystine-knot_cytokine"/>
</dbReference>
<reference evidence="5" key="1">
    <citation type="submission" date="2025-08" db="UniProtKB">
        <authorList>
            <consortium name="RefSeq"/>
        </authorList>
    </citation>
    <scope>IDENTIFICATION</scope>
</reference>
<dbReference type="RefSeq" id="XP_013181541.1">
    <property type="nucleotide sequence ID" value="XM_013326087.1"/>
</dbReference>
<evidence type="ECO:0000313" key="5">
    <source>
        <dbReference type="RefSeq" id="XP_013181541.1"/>
    </source>
</evidence>
<dbReference type="KEGG" id="pxu:106127824"/>
<organism evidence="5">
    <name type="scientific">Papilio xuthus</name>
    <name type="common">Asian swallowtail butterfly</name>
    <dbReference type="NCBI Taxonomy" id="66420"/>
    <lineage>
        <taxon>Eukaryota</taxon>
        <taxon>Metazoa</taxon>
        <taxon>Ecdysozoa</taxon>
        <taxon>Arthropoda</taxon>
        <taxon>Hexapoda</taxon>
        <taxon>Insecta</taxon>
        <taxon>Pterygota</taxon>
        <taxon>Neoptera</taxon>
        <taxon>Endopterygota</taxon>
        <taxon>Lepidoptera</taxon>
        <taxon>Glossata</taxon>
        <taxon>Ditrysia</taxon>
        <taxon>Papilionoidea</taxon>
        <taxon>Papilionidae</taxon>
        <taxon>Papilioninae</taxon>
        <taxon>Papilio</taxon>
    </lineage>
</organism>
<gene>
    <name evidence="5" type="primary">LOC106127824</name>
</gene>
<evidence type="ECO:0000256" key="2">
    <source>
        <dbReference type="SAM" id="MobiDB-lite"/>
    </source>
</evidence>
<protein>
    <submittedName>
        <fullName evidence="5">Uncharacterized protein LOC106127824 isoform X1</fullName>
    </submittedName>
</protein>
<evidence type="ECO:0000256" key="1">
    <source>
        <dbReference type="RuleBase" id="RU003818"/>
    </source>
</evidence>
<feature type="chain" id="PRO_5042459901" evidence="3">
    <location>
        <begin position="17"/>
        <end position="458"/>
    </location>
</feature>
<evidence type="ECO:0000256" key="3">
    <source>
        <dbReference type="SAM" id="SignalP"/>
    </source>
</evidence>
<dbReference type="GeneID" id="106127824"/>
<dbReference type="PROSITE" id="PS50278">
    <property type="entry name" value="PDGF_2"/>
    <property type="match status" value="1"/>
</dbReference>
<dbReference type="PANTHER" id="PTHR21719">
    <property type="entry name" value="FI06402P-RELATED"/>
    <property type="match status" value="1"/>
</dbReference>
<dbReference type="InterPro" id="IPR000072">
    <property type="entry name" value="PDGF/VEGF_dom"/>
</dbReference>
<feature type="compositionally biased region" description="Basic and acidic residues" evidence="2">
    <location>
        <begin position="317"/>
        <end position="358"/>
    </location>
</feature>
<sequence>MSCLFLIVVLAVHSQAYVTEPPSLAKRLDRLYEKIERFNLAQSEPVRMEDKLNAKLAKLNALTPVRLGDEDEELVSAMQLWGDMSEDQVKDVVRELQQIKEQRPEDKVERMADGEYGDSDWNDEELFLQDLSDVDYASDGEGWELMDDPESSTLKGGVVVPSAITRQDGSFREVVISAVDPVAATNERPRILDDSNLTASERKTLRLAALENMRNMMRTSKCSAPQPRWLPVRQLAPAADTVYMPPCVRLHRCAPDAGCCYSEAEVCAPVEGKYVAIPLYLNKVDRNLTIARMLFFNHTRCACVSRDTLRGTLPVRAEPRPGEGQEWITERPTERPAERHPDWRPTEEPLLERDEEHTPPPQMRSRCTCPVLFTARVSGGECACVCETAEGPRRRGCLSLARGREHFGLRDRVCVAHGDCAPPACDHGPYDRTLGVCPLRKYRRIRYNRKFHTDKTAL</sequence>
<dbReference type="AlphaFoldDB" id="A0AAJ6ZY59"/>
<comment type="similarity">
    <text evidence="1">Belongs to the PDGF/VEGF growth factor family.</text>
</comment>
<feature type="signal peptide" evidence="3">
    <location>
        <begin position="1"/>
        <end position="16"/>
    </location>
</feature>
<feature type="region of interest" description="Disordered" evidence="2">
    <location>
        <begin position="314"/>
        <end position="360"/>
    </location>
</feature>
<proteinExistence type="inferred from homology"/>
<dbReference type="SUPFAM" id="SSF57501">
    <property type="entry name" value="Cystine-knot cytokines"/>
    <property type="match status" value="1"/>
</dbReference>
<dbReference type="GO" id="GO:0016020">
    <property type="term" value="C:membrane"/>
    <property type="evidence" value="ECO:0007669"/>
    <property type="project" value="InterPro"/>
</dbReference>
<evidence type="ECO:0000259" key="4">
    <source>
        <dbReference type="PROSITE" id="PS50278"/>
    </source>
</evidence>